<feature type="domain" description="AB hydrolase-1" evidence="2">
    <location>
        <begin position="105"/>
        <end position="224"/>
    </location>
</feature>
<organism evidence="3 4">
    <name type="scientific">Calditerricola satsumensis</name>
    <dbReference type="NCBI Taxonomy" id="373054"/>
    <lineage>
        <taxon>Bacteria</taxon>
        <taxon>Bacillati</taxon>
        <taxon>Bacillota</taxon>
        <taxon>Bacilli</taxon>
        <taxon>Bacillales</taxon>
        <taxon>Bacillaceae</taxon>
        <taxon>Calditerricola</taxon>
    </lineage>
</organism>
<dbReference type="SUPFAM" id="SSF53474">
    <property type="entry name" value="alpha/beta-Hydrolases"/>
    <property type="match status" value="1"/>
</dbReference>
<evidence type="ECO:0000259" key="2">
    <source>
        <dbReference type="Pfam" id="PF00561"/>
    </source>
</evidence>
<dbReference type="InterPro" id="IPR000073">
    <property type="entry name" value="AB_hydrolase_1"/>
</dbReference>
<keyword evidence="3" id="KW-0378">Hydrolase</keyword>
<reference evidence="3" key="1">
    <citation type="journal article" date="2014" name="Int. J. Syst. Evol. Microbiol.">
        <title>Complete genome sequence of Corynebacterium casei LMG S-19264T (=DSM 44701T), isolated from a smear-ripened cheese.</title>
        <authorList>
            <consortium name="US DOE Joint Genome Institute (JGI-PGF)"/>
            <person name="Walter F."/>
            <person name="Albersmeier A."/>
            <person name="Kalinowski J."/>
            <person name="Ruckert C."/>
        </authorList>
    </citation>
    <scope>NUCLEOTIDE SEQUENCE</scope>
    <source>
        <strain evidence="3">JCM 14719</strain>
    </source>
</reference>
<sequence>MKGQTGWTDLPVARARRARAPRRRFLLWGTIAALVAMIGGVVGVALYVGWQLTHPARKPLTGTPADWGLAYEAVTFPSVGDEAPLLLNGWYLAAQANGAKPKPGVIVFAHGYRQNRLQEDVPALALARDLVRAGYDVLLFDFRNSGQSPGQVTTVGILEQRDLLGAVQYARQRRPDARVGLLGFSMGAATAIQAAAASLDVAAVVADSPFADLEAYLEENLSVWSGLPHYPFTPLILSLIPPLIGADPAAMSPVRAVAAFAGRPLLLIHGTADAKIPLEDSRAIAQQARAHAAVELWTVEGADHVKAYAHNPAAYTKKVLAFFDQHLGSSR</sequence>
<feature type="transmembrane region" description="Helical" evidence="1">
    <location>
        <begin position="25"/>
        <end position="50"/>
    </location>
</feature>
<gene>
    <name evidence="3" type="ORF">GCM10007043_08560</name>
</gene>
<keyword evidence="4" id="KW-1185">Reference proteome</keyword>
<dbReference type="InterPro" id="IPR029058">
    <property type="entry name" value="AB_hydrolase_fold"/>
</dbReference>
<name>A0A8J3BCI5_9BACI</name>
<reference evidence="3" key="2">
    <citation type="submission" date="2020-09" db="EMBL/GenBank/DDBJ databases">
        <authorList>
            <person name="Sun Q."/>
            <person name="Ohkuma M."/>
        </authorList>
    </citation>
    <scope>NUCLEOTIDE SEQUENCE</scope>
    <source>
        <strain evidence="3">JCM 14719</strain>
    </source>
</reference>
<dbReference type="EMBL" id="BMOF01000011">
    <property type="protein sequence ID" value="GGJ97034.1"/>
    <property type="molecule type" value="Genomic_DNA"/>
</dbReference>
<dbReference type="AlphaFoldDB" id="A0A8J3BCI5"/>
<dbReference type="RefSeq" id="WP_229725688.1">
    <property type="nucleotide sequence ID" value="NZ_BMOF01000011.1"/>
</dbReference>
<dbReference type="Gene3D" id="3.40.50.1820">
    <property type="entry name" value="alpha/beta hydrolase"/>
    <property type="match status" value="1"/>
</dbReference>
<evidence type="ECO:0000313" key="4">
    <source>
        <dbReference type="Proteomes" id="UP000637720"/>
    </source>
</evidence>
<evidence type="ECO:0000256" key="1">
    <source>
        <dbReference type="SAM" id="Phobius"/>
    </source>
</evidence>
<comment type="caution">
    <text evidence="3">The sequence shown here is derived from an EMBL/GenBank/DDBJ whole genome shotgun (WGS) entry which is preliminary data.</text>
</comment>
<keyword evidence="1" id="KW-0472">Membrane</keyword>
<keyword evidence="1" id="KW-1133">Transmembrane helix</keyword>
<keyword evidence="1" id="KW-0812">Transmembrane</keyword>
<dbReference type="PANTHER" id="PTHR43358:SF4">
    <property type="entry name" value="ALPHA_BETA HYDROLASE FOLD-1 DOMAIN-CONTAINING PROTEIN"/>
    <property type="match status" value="1"/>
</dbReference>
<dbReference type="Proteomes" id="UP000637720">
    <property type="component" value="Unassembled WGS sequence"/>
</dbReference>
<accession>A0A8J3BCI5</accession>
<protein>
    <submittedName>
        <fullName evidence="3">Alpha/beta hydrolase</fullName>
    </submittedName>
</protein>
<dbReference type="PANTHER" id="PTHR43358">
    <property type="entry name" value="ALPHA/BETA-HYDROLASE"/>
    <property type="match status" value="1"/>
</dbReference>
<proteinExistence type="predicted"/>
<evidence type="ECO:0000313" key="3">
    <source>
        <dbReference type="EMBL" id="GGJ97034.1"/>
    </source>
</evidence>
<dbReference type="GO" id="GO:0016787">
    <property type="term" value="F:hydrolase activity"/>
    <property type="evidence" value="ECO:0007669"/>
    <property type="project" value="UniProtKB-KW"/>
</dbReference>
<dbReference type="InterPro" id="IPR052920">
    <property type="entry name" value="DNA-binding_regulatory"/>
</dbReference>
<dbReference type="Pfam" id="PF00561">
    <property type="entry name" value="Abhydrolase_1"/>
    <property type="match status" value="1"/>
</dbReference>